<sequence length="301" mass="32997">MDGSIGRKLTPPQFIRAGVFMCRHIHREGNGGLFLFRCTSGSTVATCVHRIGHMTHSTQLTIPAMHAHIKATESIILILSLSTGSRTLLPRTHAHTHTHARDSSGCRHSEHTTHPPAQPPHPHHQKIVQDSQQQQHKRTSSSSKRAQGPTRSRTVTIAVIIARSGVAGVSQPIGETKRMEREGEGRSTADTARERRQHEERAAGPAAQFTHHETASTQGRHTTPAAAHHAGGEDIHHHLPQLIPAVPGKWPKPRGHHTTHTEQANPHPSMTRHKFSCHPALNGTRSPTQRSHTRCITPAGK</sequence>
<dbReference type="EMBL" id="JABDHM010000035">
    <property type="protein sequence ID" value="KAF5221624.1"/>
    <property type="molecule type" value="Genomic_DNA"/>
</dbReference>
<name>A0A7J6Y4B7_TRYCR</name>
<gene>
    <name evidence="2" type="ORF">ECC02_005336</name>
</gene>
<protein>
    <submittedName>
        <fullName evidence="2">Uncharacterized protein</fullName>
    </submittedName>
</protein>
<comment type="caution">
    <text evidence="2">The sequence shown here is derived from an EMBL/GenBank/DDBJ whole genome shotgun (WGS) entry which is preliminary data.</text>
</comment>
<dbReference type="AlphaFoldDB" id="A0A7J6Y4B7"/>
<evidence type="ECO:0000313" key="2">
    <source>
        <dbReference type="EMBL" id="KAF5221624.1"/>
    </source>
</evidence>
<feature type="compositionally biased region" description="Polar residues" evidence="1">
    <location>
        <begin position="128"/>
        <end position="154"/>
    </location>
</feature>
<evidence type="ECO:0000313" key="3">
    <source>
        <dbReference type="Proteomes" id="UP000583944"/>
    </source>
</evidence>
<evidence type="ECO:0000256" key="1">
    <source>
        <dbReference type="SAM" id="MobiDB-lite"/>
    </source>
</evidence>
<feature type="compositionally biased region" description="Basic and acidic residues" evidence="1">
    <location>
        <begin position="99"/>
        <end position="113"/>
    </location>
</feature>
<feature type="region of interest" description="Disordered" evidence="1">
    <location>
        <begin position="171"/>
        <end position="231"/>
    </location>
</feature>
<accession>A0A7J6Y4B7</accession>
<feature type="compositionally biased region" description="Basic and acidic residues" evidence="1">
    <location>
        <begin position="175"/>
        <end position="202"/>
    </location>
</feature>
<dbReference type="Proteomes" id="UP000583944">
    <property type="component" value="Unassembled WGS sequence"/>
</dbReference>
<dbReference type="VEuPathDB" id="TriTrypDB:ECC02_005336"/>
<feature type="region of interest" description="Disordered" evidence="1">
    <location>
        <begin position="93"/>
        <end position="154"/>
    </location>
</feature>
<proteinExistence type="predicted"/>
<organism evidence="2 3">
    <name type="scientific">Trypanosoma cruzi</name>
    <dbReference type="NCBI Taxonomy" id="5693"/>
    <lineage>
        <taxon>Eukaryota</taxon>
        <taxon>Discoba</taxon>
        <taxon>Euglenozoa</taxon>
        <taxon>Kinetoplastea</taxon>
        <taxon>Metakinetoplastina</taxon>
        <taxon>Trypanosomatida</taxon>
        <taxon>Trypanosomatidae</taxon>
        <taxon>Trypanosoma</taxon>
        <taxon>Schizotrypanum</taxon>
    </lineage>
</organism>
<feature type="region of interest" description="Disordered" evidence="1">
    <location>
        <begin position="243"/>
        <end position="301"/>
    </location>
</feature>
<reference evidence="2 3" key="1">
    <citation type="journal article" date="2019" name="Genome Biol. Evol.">
        <title>Nanopore Sequencing Significantly Improves Genome Assembly of the Protozoan Parasite Trypanosoma cruzi.</title>
        <authorList>
            <person name="Diaz-Viraque F."/>
            <person name="Pita S."/>
            <person name="Greif G."/>
            <person name="de Souza R.C.M."/>
            <person name="Iraola G."/>
            <person name="Robello C."/>
        </authorList>
    </citation>
    <scope>NUCLEOTIDE SEQUENCE [LARGE SCALE GENOMIC DNA]</scope>
    <source>
        <strain evidence="2 3">Berenice</strain>
    </source>
</reference>